<evidence type="ECO:0000313" key="2">
    <source>
        <dbReference type="EMBL" id="RKU49415.1"/>
    </source>
</evidence>
<keyword evidence="1" id="KW-1133">Transmembrane helix</keyword>
<feature type="transmembrane region" description="Helical" evidence="1">
    <location>
        <begin position="178"/>
        <end position="196"/>
    </location>
</feature>
<evidence type="ECO:0000256" key="1">
    <source>
        <dbReference type="SAM" id="Phobius"/>
    </source>
</evidence>
<feature type="transmembrane region" description="Helical" evidence="1">
    <location>
        <begin position="608"/>
        <end position="631"/>
    </location>
</feature>
<dbReference type="AlphaFoldDB" id="A0A420YNN9"/>
<keyword evidence="1" id="KW-0812">Transmembrane</keyword>
<feature type="transmembrane region" description="Helical" evidence="1">
    <location>
        <begin position="82"/>
        <end position="106"/>
    </location>
</feature>
<sequence>MHDPSAYDPYLDPSSYNLDQPQTAYTQEKHNGQYVEVIQQSDEHQGLHPKPATTMSSDAATFRTITWPDGPRFVKQSRVIHALTFFLDAILVLVALLFLVLAIMALRFAHEPAQSDLAVTIAQAMKLGPTIYPVLFAALLGRALKGIGRWRAERGTRVTNLWPLFNNKTMFDALISQWHLAQFNTVASLILLLWALSPLGGQASLRLMYRTNITTHYDLNLRYMDTGPLGNMFVKNVLIDGNDLELNSQGLPLTMPALYHASLLQSLDVKRSPLDVWGNIKIPRIDKFDSAAMDADGWVNISTTGSVEMYTALLGLPILHLPQLGDVEFTVESIYVALDPPKEAFFGPVRWYTGNFSAYQYTGLNITCLDCYNYAHYPAGIDPETAEYRQELLYGQTDERTNAAFMANTSVSGPRSIRFDQGTKAGDLSQAGTASAIFEVKQYFIETEIRCSAGKCAASRVRRSTTDHRTQNVTSFDVWGTFALDMITSFSNAVAQSVSSPSELFLNDSNASPVKIGIQDYQMVNMTTIDPELLADRGSMLLNTALQVFMAPAGFNGDLPSSNMSLYGPPHIPADGGNMSGISQMAPFVGANTTAKVTEFFEVIQPDYAWVVVLLLSSAALVSVGIAGMWLGYHVKGPDVFDPLMGLTYNNPHLNIPGHHSTLSASDRARLLKDLTVRLGDVHPYSELGKISLGQTAEVKRLVKGRLYE</sequence>
<dbReference type="Proteomes" id="UP000275385">
    <property type="component" value="Unassembled WGS sequence"/>
</dbReference>
<evidence type="ECO:0000313" key="3">
    <source>
        <dbReference type="Proteomes" id="UP000275385"/>
    </source>
</evidence>
<comment type="caution">
    <text evidence="2">The sequence shown here is derived from an EMBL/GenBank/DDBJ whole genome shotgun (WGS) entry which is preliminary data.</text>
</comment>
<dbReference type="OrthoDB" id="3692311at2759"/>
<keyword evidence="3" id="KW-1185">Reference proteome</keyword>
<reference evidence="2 3" key="1">
    <citation type="submission" date="2018-08" db="EMBL/GenBank/DDBJ databases">
        <title>Draft genome of the lignicolous fungus Coniochaeta pulveracea.</title>
        <authorList>
            <person name="Borstlap C.J."/>
            <person name="De Witt R.N."/>
            <person name="Botha A."/>
            <person name="Volschenk H."/>
        </authorList>
    </citation>
    <scope>NUCLEOTIDE SEQUENCE [LARGE SCALE GENOMIC DNA]</scope>
    <source>
        <strain evidence="2 3">CAB683</strain>
    </source>
</reference>
<feature type="transmembrane region" description="Helical" evidence="1">
    <location>
        <begin position="126"/>
        <end position="144"/>
    </location>
</feature>
<keyword evidence="1" id="KW-0472">Membrane</keyword>
<protein>
    <submittedName>
        <fullName evidence="2">Uncharacterized protein</fullName>
    </submittedName>
</protein>
<proteinExistence type="predicted"/>
<gene>
    <name evidence="2" type="ORF">DL546_006052</name>
</gene>
<organism evidence="2 3">
    <name type="scientific">Coniochaeta pulveracea</name>
    <dbReference type="NCBI Taxonomy" id="177199"/>
    <lineage>
        <taxon>Eukaryota</taxon>
        <taxon>Fungi</taxon>
        <taxon>Dikarya</taxon>
        <taxon>Ascomycota</taxon>
        <taxon>Pezizomycotina</taxon>
        <taxon>Sordariomycetes</taxon>
        <taxon>Sordariomycetidae</taxon>
        <taxon>Coniochaetales</taxon>
        <taxon>Coniochaetaceae</taxon>
        <taxon>Coniochaeta</taxon>
    </lineage>
</organism>
<dbReference type="STRING" id="177199.A0A420YNN9"/>
<accession>A0A420YNN9</accession>
<dbReference type="EMBL" id="QVQW01000001">
    <property type="protein sequence ID" value="RKU49415.1"/>
    <property type="molecule type" value="Genomic_DNA"/>
</dbReference>
<name>A0A420YNN9_9PEZI</name>